<name>A0A1W1E0F7_9ZZZZ</name>
<gene>
    <name evidence="1" type="ORF">MNB_SUP05-SYMBIONT-5-221</name>
</gene>
<proteinExistence type="predicted"/>
<protein>
    <submittedName>
        <fullName evidence="1">Uncharacterized protein</fullName>
    </submittedName>
</protein>
<sequence>MIRFVLSIVVVLALIGGAVQFKVTDKDWSLIMNKEIALSSVKTGSVKIYNFVESVFMDVKTSIETVSTPTTK</sequence>
<dbReference type="EMBL" id="FPHZ01000013">
    <property type="protein sequence ID" value="SFV87435.1"/>
    <property type="molecule type" value="Genomic_DNA"/>
</dbReference>
<organism evidence="1">
    <name type="scientific">hydrothermal vent metagenome</name>
    <dbReference type="NCBI Taxonomy" id="652676"/>
    <lineage>
        <taxon>unclassified sequences</taxon>
        <taxon>metagenomes</taxon>
        <taxon>ecological metagenomes</taxon>
    </lineage>
</organism>
<reference evidence="1" key="1">
    <citation type="submission" date="2016-10" db="EMBL/GenBank/DDBJ databases">
        <authorList>
            <person name="de Groot N.N."/>
        </authorList>
    </citation>
    <scope>NUCLEOTIDE SEQUENCE</scope>
</reference>
<evidence type="ECO:0000313" key="1">
    <source>
        <dbReference type="EMBL" id="SFV87435.1"/>
    </source>
</evidence>
<dbReference type="AlphaFoldDB" id="A0A1W1E0F7"/>
<accession>A0A1W1E0F7</accession>